<evidence type="ECO:0000313" key="4">
    <source>
        <dbReference type="Proteomes" id="UP001056610"/>
    </source>
</evidence>
<organism evidence="3 4">
    <name type="scientific">Candidatus Mycobacterium methanotrophicum</name>
    <dbReference type="NCBI Taxonomy" id="2943498"/>
    <lineage>
        <taxon>Bacteria</taxon>
        <taxon>Bacillati</taxon>
        <taxon>Actinomycetota</taxon>
        <taxon>Actinomycetes</taxon>
        <taxon>Mycobacteriales</taxon>
        <taxon>Mycobacteriaceae</taxon>
        <taxon>Mycobacterium</taxon>
    </lineage>
</organism>
<keyword evidence="1" id="KW-0732">Signal</keyword>
<feature type="domain" description="DUF732" evidence="2">
    <location>
        <begin position="30"/>
        <end position="102"/>
    </location>
</feature>
<feature type="chain" id="PRO_5045385892" evidence="1">
    <location>
        <begin position="28"/>
        <end position="113"/>
    </location>
</feature>
<name>A0ABY4QJI6_9MYCO</name>
<gene>
    <name evidence="3" type="ORF">M5I08_01035</name>
</gene>
<dbReference type="Proteomes" id="UP001056610">
    <property type="component" value="Chromosome"/>
</dbReference>
<evidence type="ECO:0000256" key="1">
    <source>
        <dbReference type="SAM" id="SignalP"/>
    </source>
</evidence>
<proteinExistence type="predicted"/>
<accession>A0ABY4QJI6</accession>
<feature type="signal peptide" evidence="1">
    <location>
        <begin position="1"/>
        <end position="27"/>
    </location>
</feature>
<keyword evidence="4" id="KW-1185">Reference proteome</keyword>
<sequence>MKITGFAVVAIASIIVWAIGLSAPAYADPDTDFDNQLAGYGIYGPHDYNPYLGKIVCRRLAQGVDPDAAASAHFLSNNLPRGTTQVQAYQFLGSAISIYCPDMAPKLQNIPAR</sequence>
<dbReference type="Pfam" id="PF05305">
    <property type="entry name" value="DUF732"/>
    <property type="match status" value="1"/>
</dbReference>
<reference evidence="3" key="1">
    <citation type="submission" date="2022-05" db="EMBL/GenBank/DDBJ databases">
        <title>A methanotrophic Mycobacterium dominates a cave microbial ecosystem.</title>
        <authorList>
            <person name="Van Spanning R.J.M."/>
            <person name="Guan Q."/>
            <person name="Melkonian C."/>
            <person name="Gallant J."/>
            <person name="Polerecky L."/>
            <person name="Flot J.-F."/>
            <person name="Brandt B.W."/>
            <person name="Braster M."/>
            <person name="Iturbe Espinoza P."/>
            <person name="Aerts J."/>
            <person name="Meima-Franke M."/>
            <person name="Piersma S.R."/>
            <person name="Bunduc C."/>
            <person name="Ummels R."/>
            <person name="Pain A."/>
            <person name="Fleming E.J."/>
            <person name="van der Wel N."/>
            <person name="Gherman V.D."/>
            <person name="Sarbu S.M."/>
            <person name="Bodelier P.L.E."/>
            <person name="Bitter W."/>
        </authorList>
    </citation>
    <scope>NUCLEOTIDE SEQUENCE</scope>
    <source>
        <strain evidence="3">Sulfur Cave</strain>
    </source>
</reference>
<evidence type="ECO:0000313" key="3">
    <source>
        <dbReference type="EMBL" id="UQX11180.1"/>
    </source>
</evidence>
<dbReference type="EMBL" id="CP097320">
    <property type="protein sequence ID" value="UQX11180.1"/>
    <property type="molecule type" value="Genomic_DNA"/>
</dbReference>
<dbReference type="InterPro" id="IPR007969">
    <property type="entry name" value="DUF732"/>
</dbReference>
<evidence type="ECO:0000259" key="2">
    <source>
        <dbReference type="Pfam" id="PF05305"/>
    </source>
</evidence>
<protein>
    <submittedName>
        <fullName evidence="3">DUF732 domain-containing protein</fullName>
    </submittedName>
</protein>